<keyword evidence="5" id="KW-1185">Reference proteome</keyword>
<dbReference type="InterPro" id="IPR019131">
    <property type="entry name" value="Cortactin-binding_p2_N"/>
</dbReference>
<feature type="compositionally biased region" description="Polar residues" evidence="3">
    <location>
        <begin position="319"/>
        <end position="342"/>
    </location>
</feature>
<dbReference type="Pfam" id="PF09727">
    <property type="entry name" value="CortBP2"/>
    <property type="match status" value="1"/>
</dbReference>
<evidence type="ECO:0000256" key="3">
    <source>
        <dbReference type="SAM" id="MobiDB-lite"/>
    </source>
</evidence>
<dbReference type="WBParaSite" id="ACRNAN_scaffold17.g27612.t1">
    <property type="protein sequence ID" value="ACRNAN_scaffold17.g27612.t1"/>
    <property type="gene ID" value="ACRNAN_scaffold17.g27612"/>
</dbReference>
<feature type="region of interest" description="Disordered" evidence="3">
    <location>
        <begin position="319"/>
        <end position="374"/>
    </location>
</feature>
<evidence type="ECO:0000313" key="6">
    <source>
        <dbReference type="WBParaSite" id="ACRNAN_scaffold17.g27612.t1"/>
    </source>
</evidence>
<keyword evidence="1 2" id="KW-0175">Coiled coil</keyword>
<protein>
    <submittedName>
        <fullName evidence="6">Cortactin-binding protein-2 N-terminal domain-containing protein</fullName>
    </submittedName>
</protein>
<proteinExistence type="predicted"/>
<dbReference type="PANTHER" id="PTHR23166">
    <property type="entry name" value="FILAMIN/GPBP-INTERACTING PROTEIN"/>
    <property type="match status" value="1"/>
</dbReference>
<reference evidence="6" key="1">
    <citation type="submission" date="2022-11" db="UniProtKB">
        <authorList>
            <consortium name="WormBaseParasite"/>
        </authorList>
    </citation>
    <scope>IDENTIFICATION</scope>
</reference>
<sequence length="491" mass="55718">MDEAMCLPSGSKNTDFTRDELIKLLVYFEGELEAKEIAIAALKTEKLKTILQHAKYNRLKFGDPVLALTKDSNWMQNEDPLVALNRELKQYESPIQQLEKYIALTKQCHDKSKHTLEKLEKQHERIVHEMEAEKERHKASSEQGDDLMAVVENEHQKLQTMLEQKEEVCKQLEADLRKKDNILKTEKEKHKAIVLYLINERKEMLLKMHEMRMKMQTPRDATAYNETPFVNELRKEIHSLREEKNRLNATVSNLHSEKMILQQRVEELDEDLIMLRQNILFRTRQQSDGFIRPNHAGGLVVANKAAIVSDRNQQTIKAKMPNSSSFPATVPSTSTKAQQSGNAYRKFPTVSGSVLPRPNGSKPPTGMKTSNLPVRPYTANSISKPMEPEIEQLGAVIDSMNSRPKTTGSITKRSSSLPRNINQTPTRISDASVNSVNTQTSSKAPESQLTKIGHSLSPNKVFRLVSGSLPRPINLLPSNENLKKPHTTHIS</sequence>
<evidence type="ECO:0000256" key="2">
    <source>
        <dbReference type="SAM" id="Coils"/>
    </source>
</evidence>
<dbReference type="AlphaFoldDB" id="A0A914D2V5"/>
<evidence type="ECO:0000256" key="1">
    <source>
        <dbReference type="ARBA" id="ARBA00023054"/>
    </source>
</evidence>
<feature type="coiled-coil region" evidence="2">
    <location>
        <begin position="109"/>
        <end position="189"/>
    </location>
</feature>
<accession>A0A914D2V5</accession>
<dbReference type="Proteomes" id="UP000887540">
    <property type="component" value="Unplaced"/>
</dbReference>
<dbReference type="InterPro" id="IPR050719">
    <property type="entry name" value="Cortactin-Actin_Reg"/>
</dbReference>
<evidence type="ECO:0000313" key="5">
    <source>
        <dbReference type="Proteomes" id="UP000887540"/>
    </source>
</evidence>
<dbReference type="PANTHER" id="PTHR23166:SF5">
    <property type="entry name" value="CTTNBP2 N-TERMINAL-LIKE PROTEIN"/>
    <property type="match status" value="1"/>
</dbReference>
<feature type="coiled-coil region" evidence="2">
    <location>
        <begin position="230"/>
        <end position="278"/>
    </location>
</feature>
<organism evidence="5 6">
    <name type="scientific">Acrobeloides nanus</name>
    <dbReference type="NCBI Taxonomy" id="290746"/>
    <lineage>
        <taxon>Eukaryota</taxon>
        <taxon>Metazoa</taxon>
        <taxon>Ecdysozoa</taxon>
        <taxon>Nematoda</taxon>
        <taxon>Chromadorea</taxon>
        <taxon>Rhabditida</taxon>
        <taxon>Tylenchina</taxon>
        <taxon>Cephalobomorpha</taxon>
        <taxon>Cephaloboidea</taxon>
        <taxon>Cephalobidae</taxon>
        <taxon>Acrobeloides</taxon>
    </lineage>
</organism>
<evidence type="ECO:0000259" key="4">
    <source>
        <dbReference type="Pfam" id="PF09727"/>
    </source>
</evidence>
<feature type="region of interest" description="Disordered" evidence="3">
    <location>
        <begin position="400"/>
        <end position="425"/>
    </location>
</feature>
<name>A0A914D2V5_9BILA</name>
<feature type="domain" description="Cortactin-binding protein-2 N-terminal" evidence="4">
    <location>
        <begin position="16"/>
        <end position="202"/>
    </location>
</feature>